<comment type="caution">
    <text evidence="3">The sequence shown here is derived from an EMBL/GenBank/DDBJ whole genome shotgun (WGS) entry which is preliminary data.</text>
</comment>
<feature type="transmembrane region" description="Helical" evidence="1">
    <location>
        <begin position="113"/>
        <end position="133"/>
    </location>
</feature>
<feature type="transmembrane region" description="Helical" evidence="1">
    <location>
        <begin position="211"/>
        <end position="229"/>
    </location>
</feature>
<dbReference type="GO" id="GO:0080120">
    <property type="term" value="P:CAAX-box protein maturation"/>
    <property type="evidence" value="ECO:0007669"/>
    <property type="project" value="UniProtKB-ARBA"/>
</dbReference>
<feature type="domain" description="CAAX prenyl protease 2/Lysostaphin resistance protein A-like" evidence="2">
    <location>
        <begin position="153"/>
        <end position="247"/>
    </location>
</feature>
<accession>A0A3N4YMM8</accession>
<dbReference type="AlphaFoldDB" id="A0A3N4YMM8"/>
<feature type="transmembrane region" description="Helical" evidence="1">
    <location>
        <begin position="236"/>
        <end position="254"/>
    </location>
</feature>
<feature type="transmembrane region" description="Helical" evidence="1">
    <location>
        <begin position="35"/>
        <end position="58"/>
    </location>
</feature>
<protein>
    <submittedName>
        <fullName evidence="3">Membrane protease YdiL (CAAX protease family)</fullName>
    </submittedName>
</protein>
<keyword evidence="4" id="KW-1185">Reference proteome</keyword>
<keyword evidence="1" id="KW-1133">Transmembrane helix</keyword>
<organism evidence="3 4">
    <name type="scientific">Myceligenerans xiligouense</name>
    <dbReference type="NCBI Taxonomy" id="253184"/>
    <lineage>
        <taxon>Bacteria</taxon>
        <taxon>Bacillati</taxon>
        <taxon>Actinomycetota</taxon>
        <taxon>Actinomycetes</taxon>
        <taxon>Micrococcales</taxon>
        <taxon>Promicromonosporaceae</taxon>
        <taxon>Myceligenerans</taxon>
    </lineage>
</organism>
<keyword evidence="1" id="KW-0472">Membrane</keyword>
<keyword evidence="3" id="KW-0645">Protease</keyword>
<keyword evidence="1" id="KW-0812">Transmembrane</keyword>
<gene>
    <name evidence="3" type="ORF">EDD34_2561</name>
</gene>
<dbReference type="GO" id="GO:0004175">
    <property type="term" value="F:endopeptidase activity"/>
    <property type="evidence" value="ECO:0007669"/>
    <property type="project" value="UniProtKB-ARBA"/>
</dbReference>
<dbReference type="InterPro" id="IPR003675">
    <property type="entry name" value="Rce1/LyrA-like_dom"/>
</dbReference>
<feature type="transmembrane region" description="Helical" evidence="1">
    <location>
        <begin position="70"/>
        <end position="92"/>
    </location>
</feature>
<dbReference type="Pfam" id="PF02517">
    <property type="entry name" value="Rce1-like"/>
    <property type="match status" value="1"/>
</dbReference>
<evidence type="ECO:0000256" key="1">
    <source>
        <dbReference type="SAM" id="Phobius"/>
    </source>
</evidence>
<feature type="transmembrane region" description="Helical" evidence="1">
    <location>
        <begin position="184"/>
        <end position="205"/>
    </location>
</feature>
<dbReference type="GO" id="GO:0006508">
    <property type="term" value="P:proteolysis"/>
    <property type="evidence" value="ECO:0007669"/>
    <property type="project" value="UniProtKB-KW"/>
</dbReference>
<dbReference type="OrthoDB" id="2680086at2"/>
<reference evidence="3 4" key="1">
    <citation type="submission" date="2018-11" db="EMBL/GenBank/DDBJ databases">
        <title>Sequencing the genomes of 1000 actinobacteria strains.</title>
        <authorList>
            <person name="Klenk H.-P."/>
        </authorList>
    </citation>
    <scope>NUCLEOTIDE SEQUENCE [LARGE SCALE GENOMIC DNA]</scope>
    <source>
        <strain evidence="3 4">DSM 15700</strain>
    </source>
</reference>
<name>A0A3N4YMM8_9MICO</name>
<evidence type="ECO:0000259" key="2">
    <source>
        <dbReference type="Pfam" id="PF02517"/>
    </source>
</evidence>
<proteinExistence type="predicted"/>
<sequence>MSSSTIVTPSREPITSGVQYHRVLAGEKRRIGRGVLAIVLLVGGLFTAIQLAYLLAVWVEGLLGSEQGAYSPLTLGAGLAATALLTPWSMLIQRWLYGVPGPSLHSVVSRFRFDLFGRALIAIVPLFVIAIGITEYLDPRPTVSWSHADIVGLFVVVVLLVPLQSAGEEYGLRGLVFRIAGSWVHGRWTSLILGTIVSSAIFAVIHVAADPWWNVFYLVFSITASFMTWRTGGVEYAVVMHAVYNVLTFTYWFIVNADLADRFDRSASTVTAPLIVPSALAMIAIAVMVWIRTRRTGPAKTPATSSEVPEVTLKS</sequence>
<evidence type="ECO:0000313" key="3">
    <source>
        <dbReference type="EMBL" id="RPF21923.1"/>
    </source>
</evidence>
<feature type="transmembrane region" description="Helical" evidence="1">
    <location>
        <begin position="145"/>
        <end position="163"/>
    </location>
</feature>
<feature type="transmembrane region" description="Helical" evidence="1">
    <location>
        <begin position="274"/>
        <end position="291"/>
    </location>
</feature>
<keyword evidence="3" id="KW-0378">Hydrolase</keyword>
<dbReference type="EMBL" id="RKQZ01000001">
    <property type="protein sequence ID" value="RPF21923.1"/>
    <property type="molecule type" value="Genomic_DNA"/>
</dbReference>
<dbReference type="Proteomes" id="UP000280501">
    <property type="component" value="Unassembled WGS sequence"/>
</dbReference>
<evidence type="ECO:0000313" key="4">
    <source>
        <dbReference type="Proteomes" id="UP000280501"/>
    </source>
</evidence>